<organism evidence="3 4">
    <name type="scientific">Cherax quadricarinatus</name>
    <name type="common">Australian red claw crayfish</name>
    <dbReference type="NCBI Taxonomy" id="27406"/>
    <lineage>
        <taxon>Eukaryota</taxon>
        <taxon>Metazoa</taxon>
        <taxon>Ecdysozoa</taxon>
        <taxon>Arthropoda</taxon>
        <taxon>Crustacea</taxon>
        <taxon>Multicrustacea</taxon>
        <taxon>Malacostraca</taxon>
        <taxon>Eumalacostraca</taxon>
        <taxon>Eucarida</taxon>
        <taxon>Decapoda</taxon>
        <taxon>Pleocyemata</taxon>
        <taxon>Astacidea</taxon>
        <taxon>Parastacoidea</taxon>
        <taxon>Parastacidae</taxon>
        <taxon>Cherax</taxon>
    </lineage>
</organism>
<dbReference type="AlphaFoldDB" id="A0AAW0Y3G7"/>
<protein>
    <recommendedName>
        <fullName evidence="2">MaoC-like domain-containing protein</fullName>
    </recommendedName>
</protein>
<dbReference type="InterPro" id="IPR003965">
    <property type="entry name" value="Fatty_acid_synthase"/>
</dbReference>
<dbReference type="Gene3D" id="3.10.129.10">
    <property type="entry name" value="Hotdog Thioesterase"/>
    <property type="match status" value="1"/>
</dbReference>
<dbReference type="GO" id="GO:0019171">
    <property type="term" value="F:(3R)-hydroxyacyl-[acyl-carrier-protein] dehydratase activity"/>
    <property type="evidence" value="ECO:0007669"/>
    <property type="project" value="TreeGrafter"/>
</dbReference>
<feature type="domain" description="MaoC-like" evidence="2">
    <location>
        <begin position="38"/>
        <end position="130"/>
    </location>
</feature>
<feature type="chain" id="PRO_5044717509" description="MaoC-like domain-containing protein" evidence="1">
    <location>
        <begin position="17"/>
        <end position="162"/>
    </location>
</feature>
<dbReference type="InterPro" id="IPR029069">
    <property type="entry name" value="HotDog_dom_sf"/>
</dbReference>
<dbReference type="PRINTS" id="PR01483">
    <property type="entry name" value="FASYNTHASE"/>
</dbReference>
<name>A0AAW0Y3G7_CHEQU</name>
<proteinExistence type="predicted"/>
<dbReference type="Proteomes" id="UP001445076">
    <property type="component" value="Unassembled WGS sequence"/>
</dbReference>
<dbReference type="CDD" id="cd03449">
    <property type="entry name" value="R_hydratase"/>
    <property type="match status" value="1"/>
</dbReference>
<comment type="caution">
    <text evidence="3">The sequence shown here is derived from an EMBL/GenBank/DDBJ whole genome shotgun (WGS) entry which is preliminary data.</text>
</comment>
<dbReference type="InterPro" id="IPR002539">
    <property type="entry name" value="MaoC-like_dom"/>
</dbReference>
<dbReference type="InterPro" id="IPR050965">
    <property type="entry name" value="UPF0336/Enoyl-CoA_hydratase"/>
</dbReference>
<dbReference type="SUPFAM" id="SSF54637">
    <property type="entry name" value="Thioesterase/thiol ester dehydrase-isomerase"/>
    <property type="match status" value="1"/>
</dbReference>
<dbReference type="EMBL" id="JARKIK010000017">
    <property type="protein sequence ID" value="KAK8746617.1"/>
    <property type="molecule type" value="Genomic_DNA"/>
</dbReference>
<dbReference type="GO" id="GO:0005835">
    <property type="term" value="C:fatty acid synthase complex"/>
    <property type="evidence" value="ECO:0007669"/>
    <property type="project" value="InterPro"/>
</dbReference>
<dbReference type="GO" id="GO:0004312">
    <property type="term" value="F:fatty acid synthase activity"/>
    <property type="evidence" value="ECO:0007669"/>
    <property type="project" value="InterPro"/>
</dbReference>
<evidence type="ECO:0000256" key="1">
    <source>
        <dbReference type="SAM" id="SignalP"/>
    </source>
</evidence>
<dbReference type="EMBL" id="JARKIK010000017">
    <property type="protein sequence ID" value="KAK8746611.1"/>
    <property type="molecule type" value="Genomic_DNA"/>
</dbReference>
<keyword evidence="1" id="KW-0732">Signal</keyword>
<reference evidence="3" key="2">
    <citation type="submission" date="2024-01" db="EMBL/GenBank/DDBJ databases">
        <authorList>
            <person name="He J."/>
            <person name="Wang M."/>
            <person name="Zheng J."/>
            <person name="Liu Z."/>
        </authorList>
    </citation>
    <scope>NUCLEOTIDE SEQUENCE</scope>
    <source>
        <strain evidence="3">ZL_2023a</strain>
        <tissue evidence="3">Muscle</tissue>
    </source>
</reference>
<reference evidence="3 4" key="1">
    <citation type="journal article" date="2024" name="BMC Genomics">
        <title>Genome assembly of redclaw crayfish (Cherax quadricarinatus) provides insights into its immune adaptation and hypoxia tolerance.</title>
        <authorList>
            <person name="Liu Z."/>
            <person name="Zheng J."/>
            <person name="Li H."/>
            <person name="Fang K."/>
            <person name="Wang S."/>
            <person name="He J."/>
            <person name="Zhou D."/>
            <person name="Weng S."/>
            <person name="Chi M."/>
            <person name="Gu Z."/>
            <person name="He J."/>
            <person name="Li F."/>
            <person name="Wang M."/>
        </authorList>
    </citation>
    <scope>NUCLEOTIDE SEQUENCE [LARGE SCALE GENOMIC DNA]</scope>
    <source>
        <strain evidence="3">ZL_2023a</strain>
    </source>
</reference>
<evidence type="ECO:0000313" key="4">
    <source>
        <dbReference type="Proteomes" id="UP001445076"/>
    </source>
</evidence>
<dbReference type="Pfam" id="PF01575">
    <property type="entry name" value="MaoC_dehydratas"/>
    <property type="match status" value="1"/>
</dbReference>
<dbReference type="PANTHER" id="PTHR43437:SF3">
    <property type="entry name" value="HYDROXYACYL-THIOESTER DEHYDRATASE TYPE 2, MITOCHONDRIAL"/>
    <property type="match status" value="1"/>
</dbReference>
<dbReference type="GO" id="GO:0005739">
    <property type="term" value="C:mitochondrion"/>
    <property type="evidence" value="ECO:0007669"/>
    <property type="project" value="TreeGrafter"/>
</dbReference>
<gene>
    <name evidence="3" type="ORF">OTU49_017107</name>
</gene>
<accession>A0AAW0Y3G7</accession>
<dbReference type="GO" id="GO:0018812">
    <property type="term" value="F:3-hydroxyacyl-CoA dehydratase activity"/>
    <property type="evidence" value="ECO:0007669"/>
    <property type="project" value="UniProtKB-ARBA"/>
</dbReference>
<evidence type="ECO:0000259" key="2">
    <source>
        <dbReference type="Pfam" id="PF01575"/>
    </source>
</evidence>
<dbReference type="EMBL" id="JARKIK010000017">
    <property type="protein sequence ID" value="KAK8746610.1"/>
    <property type="molecule type" value="Genomic_DNA"/>
</dbReference>
<dbReference type="PANTHER" id="PTHR43437">
    <property type="entry name" value="HYDROXYACYL-THIOESTER DEHYDRATASE TYPE 2, MITOCHONDRIAL-RELATED"/>
    <property type="match status" value="1"/>
</dbReference>
<dbReference type="EMBL" id="JARKIK010000017">
    <property type="protein sequence ID" value="KAK8746616.1"/>
    <property type="molecule type" value="Genomic_DNA"/>
</dbReference>
<keyword evidence="4" id="KW-1185">Reference proteome</keyword>
<dbReference type="GO" id="GO:0006633">
    <property type="term" value="P:fatty acid biosynthetic process"/>
    <property type="evidence" value="ECO:0007669"/>
    <property type="project" value="InterPro"/>
</dbReference>
<evidence type="ECO:0000313" key="3">
    <source>
        <dbReference type="EMBL" id="KAK8746611.1"/>
    </source>
</evidence>
<sequence length="162" mass="17826">MSLLLKFLLNVRCLTSRKLLLVRAQCLSLKIGDTATLRKKITSADIEKFAKLSGDTNPLHVDRNYVVAKTSFKNCLVHGAYLNSLVSSVIGTRLPGPGAVVVKEELNFPNPCYVEEEVKVTVRLREIRKIITVDFTCVTDAGQVVLCGNARLVINPSVNKIS</sequence>
<feature type="signal peptide" evidence="1">
    <location>
        <begin position="1"/>
        <end position="16"/>
    </location>
</feature>